<evidence type="ECO:0000259" key="1">
    <source>
        <dbReference type="Pfam" id="PF13392"/>
    </source>
</evidence>
<dbReference type="GO" id="GO:0004519">
    <property type="term" value="F:endonuclease activity"/>
    <property type="evidence" value="ECO:0007669"/>
    <property type="project" value="UniProtKB-KW"/>
</dbReference>
<keyword evidence="2" id="KW-0255">Endonuclease</keyword>
<dbReference type="InterPro" id="IPR003615">
    <property type="entry name" value="HNH_nuc"/>
</dbReference>
<keyword evidence="2" id="KW-0540">Nuclease</keyword>
<dbReference type="Proteomes" id="UP000240855">
    <property type="component" value="Segment"/>
</dbReference>
<dbReference type="SUPFAM" id="SSF54060">
    <property type="entry name" value="His-Me finger endonucleases"/>
    <property type="match status" value="1"/>
</dbReference>
<evidence type="ECO:0000313" key="3">
    <source>
        <dbReference type="Proteomes" id="UP000240855"/>
    </source>
</evidence>
<name>A0A2P0ZLK2_9CAUD</name>
<feature type="domain" description="HNH nuclease" evidence="1">
    <location>
        <begin position="48"/>
        <end position="91"/>
    </location>
</feature>
<dbReference type="InterPro" id="IPR044925">
    <property type="entry name" value="His-Me_finger_sf"/>
</dbReference>
<accession>A0A2P0ZLK2</accession>
<dbReference type="Gene3D" id="3.90.75.20">
    <property type="match status" value="1"/>
</dbReference>
<evidence type="ECO:0000313" key="2">
    <source>
        <dbReference type="EMBL" id="AVH86138.1"/>
    </source>
</evidence>
<protein>
    <submittedName>
        <fullName evidence="2">Putative DNA endonuclease</fullName>
    </submittedName>
</protein>
<sequence length="156" mass="17490">MQLHDVFEDAGYTVRRKVASSKTPAGVLVLGTDGKGYYRTRFAGKKVRVHNILWELRHGPVPDGMWVDHINGDTLNNHDYNHRLVSVAQNRQNSTKQSNNTSGTPGVSWINAKQRWVVRVQANGRSHSGGQFVNYDEACAAAAKLREEHHGAYARR</sequence>
<keyword evidence="2" id="KW-0378">Hydrolase</keyword>
<keyword evidence="3" id="KW-1185">Reference proteome</keyword>
<reference evidence="2 3" key="1">
    <citation type="submission" date="2018-01" db="EMBL/GenBank/DDBJ databases">
        <title>Genome of phiNV3, a phiKMVvirus-like phage infecting Pseudomonas agarici.</title>
        <authorList>
            <person name="Storey N.H."/>
        </authorList>
    </citation>
    <scope>NUCLEOTIDE SEQUENCE [LARGE SCALE GENOMIC DNA]</scope>
</reference>
<dbReference type="Pfam" id="PF13392">
    <property type="entry name" value="HNH_3"/>
    <property type="match status" value="1"/>
</dbReference>
<proteinExistence type="predicted"/>
<dbReference type="EMBL" id="MG845683">
    <property type="protein sequence ID" value="AVH86138.1"/>
    <property type="molecule type" value="Genomic_DNA"/>
</dbReference>
<gene>
    <name evidence="2" type="ORF">phiNV3_p29</name>
</gene>
<organism evidence="2 3">
    <name type="scientific">Pseudomonas phage phiNV3</name>
    <dbReference type="NCBI Taxonomy" id="2079544"/>
    <lineage>
        <taxon>Viruses</taxon>
        <taxon>Duplodnaviria</taxon>
        <taxon>Heunggongvirae</taxon>
        <taxon>Uroviricota</taxon>
        <taxon>Caudoviricetes</taxon>
        <taxon>Autographivirales</taxon>
        <taxon>Autoscriptoviridae</taxon>
        <taxon>Krylovirinae</taxon>
        <taxon>Kirikabuvirus</taxon>
        <taxon>Kirikabuvirus NV3</taxon>
    </lineage>
</organism>